<dbReference type="AlphaFoldDB" id="A0A2A2ZXY4"/>
<protein>
    <submittedName>
        <fullName evidence="4">TetR/AcrR family transcriptional regulator</fullName>
    </submittedName>
</protein>
<dbReference type="Pfam" id="PF00440">
    <property type="entry name" value="TetR_N"/>
    <property type="match status" value="1"/>
</dbReference>
<dbReference type="RefSeq" id="WP_024637172.1">
    <property type="nucleotide sequence ID" value="NZ_JAAILH010000028.1"/>
</dbReference>
<dbReference type="OrthoDB" id="4303523at2"/>
<dbReference type="InterPro" id="IPR009057">
    <property type="entry name" value="Homeodomain-like_sf"/>
</dbReference>
<reference evidence="4 5" key="1">
    <citation type="submission" date="2017-08" db="EMBL/GenBank/DDBJ databases">
        <title>Phylogenetic analysis of Mycobacterium avium complex whole genomes.</title>
        <authorList>
            <person name="Caverly L.J."/>
            <person name="Spilker T."/>
            <person name="Lipuma J."/>
        </authorList>
    </citation>
    <scope>NUCLEOTIDE SEQUENCE [LARGE SCALE GENOMIC DNA]</scope>
    <source>
        <strain evidence="4 5">FLAC0165</strain>
    </source>
</reference>
<comment type="caution">
    <text evidence="4">The sequence shown here is derived from an EMBL/GenBank/DDBJ whole genome shotgun (WGS) entry which is preliminary data.</text>
</comment>
<dbReference type="GO" id="GO:0000976">
    <property type="term" value="F:transcription cis-regulatory region binding"/>
    <property type="evidence" value="ECO:0007669"/>
    <property type="project" value="TreeGrafter"/>
</dbReference>
<evidence type="ECO:0000313" key="5">
    <source>
        <dbReference type="Proteomes" id="UP000217768"/>
    </source>
</evidence>
<keyword evidence="1" id="KW-0805">Transcription regulation</keyword>
<accession>A0A2A2ZXY4</accession>
<dbReference type="SUPFAM" id="SSF48498">
    <property type="entry name" value="Tetracyclin repressor-like, C-terminal domain"/>
    <property type="match status" value="1"/>
</dbReference>
<dbReference type="InterPro" id="IPR023772">
    <property type="entry name" value="DNA-bd_HTH_TetR-type_CS"/>
</dbReference>
<dbReference type="InterPro" id="IPR036271">
    <property type="entry name" value="Tet_transcr_reg_TetR-rel_C_sf"/>
</dbReference>
<dbReference type="PANTHER" id="PTHR30055">
    <property type="entry name" value="HTH-TYPE TRANSCRIPTIONAL REGULATOR RUTR"/>
    <property type="match status" value="1"/>
</dbReference>
<evidence type="ECO:0000256" key="3">
    <source>
        <dbReference type="ARBA" id="ARBA00023163"/>
    </source>
</evidence>
<sequence length="236" mass="25773">MKTKAPQHAPRQRRVRTDIREALLNAALVEFGAKGFDGASTRAIAARVDAHQPQINYHFESKMALWTAAVDHLFALLGEEMAGLFPTGPTNIDAAQLAVDFADGIRRFVAFAARHPELNQIMVHEGTADSDRLAWLTKTHVKPLFDAVASAWTLLREAGVAAPIDSDIVYYLLVGGASTPYSNAPEVRLLTGHDPQSSKWISAHADALITTLLPGISCSRPASRPRRNSETEPRFD</sequence>
<evidence type="ECO:0000256" key="2">
    <source>
        <dbReference type="ARBA" id="ARBA00023125"/>
    </source>
</evidence>
<dbReference type="InterPro" id="IPR050109">
    <property type="entry name" value="HTH-type_TetR-like_transc_reg"/>
</dbReference>
<dbReference type="EMBL" id="NSFD01000037">
    <property type="protein sequence ID" value="PBA26060.1"/>
    <property type="molecule type" value="Genomic_DNA"/>
</dbReference>
<proteinExistence type="predicted"/>
<gene>
    <name evidence="4" type="ORF">CKJ66_14705</name>
</gene>
<dbReference type="Proteomes" id="UP000217768">
    <property type="component" value="Unassembled WGS sequence"/>
</dbReference>
<dbReference type="PANTHER" id="PTHR30055:SF234">
    <property type="entry name" value="HTH-TYPE TRANSCRIPTIONAL REGULATOR BETI"/>
    <property type="match status" value="1"/>
</dbReference>
<name>A0A2A2ZXY4_MYCAV</name>
<organism evidence="4 5">
    <name type="scientific">Mycobacterium avium</name>
    <dbReference type="NCBI Taxonomy" id="1764"/>
    <lineage>
        <taxon>Bacteria</taxon>
        <taxon>Bacillati</taxon>
        <taxon>Actinomycetota</taxon>
        <taxon>Actinomycetes</taxon>
        <taxon>Mycobacteriales</taxon>
        <taxon>Mycobacteriaceae</taxon>
        <taxon>Mycobacterium</taxon>
        <taxon>Mycobacterium avium complex (MAC)</taxon>
    </lineage>
</organism>
<dbReference type="SUPFAM" id="SSF46689">
    <property type="entry name" value="Homeodomain-like"/>
    <property type="match status" value="1"/>
</dbReference>
<keyword evidence="2" id="KW-0238">DNA-binding</keyword>
<dbReference type="PROSITE" id="PS50977">
    <property type="entry name" value="HTH_TETR_2"/>
    <property type="match status" value="1"/>
</dbReference>
<dbReference type="InterPro" id="IPR001647">
    <property type="entry name" value="HTH_TetR"/>
</dbReference>
<evidence type="ECO:0000256" key="1">
    <source>
        <dbReference type="ARBA" id="ARBA00023015"/>
    </source>
</evidence>
<dbReference type="GO" id="GO:0003700">
    <property type="term" value="F:DNA-binding transcription factor activity"/>
    <property type="evidence" value="ECO:0007669"/>
    <property type="project" value="TreeGrafter"/>
</dbReference>
<dbReference type="Gene3D" id="1.10.357.10">
    <property type="entry name" value="Tetracycline Repressor, domain 2"/>
    <property type="match status" value="1"/>
</dbReference>
<dbReference type="PROSITE" id="PS01081">
    <property type="entry name" value="HTH_TETR_1"/>
    <property type="match status" value="1"/>
</dbReference>
<keyword evidence="3" id="KW-0804">Transcription</keyword>
<evidence type="ECO:0000313" key="4">
    <source>
        <dbReference type="EMBL" id="PBA26060.1"/>
    </source>
</evidence>